<organism evidence="2 3">
    <name type="scientific">Blautia caecimuris</name>
    <dbReference type="NCBI Taxonomy" id="1796615"/>
    <lineage>
        <taxon>Bacteria</taxon>
        <taxon>Bacillati</taxon>
        <taxon>Bacillota</taxon>
        <taxon>Clostridia</taxon>
        <taxon>Lachnospirales</taxon>
        <taxon>Lachnospiraceae</taxon>
        <taxon>Blautia</taxon>
    </lineage>
</organism>
<evidence type="ECO:0008006" key="4">
    <source>
        <dbReference type="Google" id="ProtNLM"/>
    </source>
</evidence>
<sequence>MFSGKVSLCASFLKKASFAVETALVLPVFFLGMVTLISFMDIYQIQTEHLRTLCEKTKEAGMYAYVLDGKGTEEITLPDVYSYTPVGGVIPLPKVRMHNTVKVHAWTGADSRRFAHNGDQAERMVYVTVSGTVYHRNPGCRYLNVVVQQMSGAGVKSARNMYGEKYYACESCSRNQKPAGTVYVTKSGNRYHNQSSCSGLKRTVRLVKLSDVHNMGACSSCG</sequence>
<dbReference type="Proteomes" id="UP001549106">
    <property type="component" value="Unassembled WGS sequence"/>
</dbReference>
<evidence type="ECO:0000313" key="2">
    <source>
        <dbReference type="EMBL" id="MET3750985.1"/>
    </source>
</evidence>
<evidence type="ECO:0000256" key="1">
    <source>
        <dbReference type="SAM" id="Phobius"/>
    </source>
</evidence>
<keyword evidence="1" id="KW-1133">Transmembrane helix</keyword>
<keyword evidence="3" id="KW-1185">Reference proteome</keyword>
<name>A0ABV2M3D0_9FIRM</name>
<dbReference type="RefSeq" id="WP_257464866.1">
    <property type="nucleotide sequence ID" value="NZ_BAABXP010000009.1"/>
</dbReference>
<keyword evidence="1" id="KW-0472">Membrane</keyword>
<dbReference type="EMBL" id="JBEPMJ010000016">
    <property type="protein sequence ID" value="MET3750985.1"/>
    <property type="molecule type" value="Genomic_DNA"/>
</dbReference>
<keyword evidence="1" id="KW-0812">Transmembrane</keyword>
<protein>
    <recommendedName>
        <fullName evidence="4">Pilus assembly protein</fullName>
    </recommendedName>
</protein>
<comment type="caution">
    <text evidence="2">The sequence shown here is derived from an EMBL/GenBank/DDBJ whole genome shotgun (WGS) entry which is preliminary data.</text>
</comment>
<proteinExistence type="predicted"/>
<accession>A0ABV2M3D0</accession>
<evidence type="ECO:0000313" key="3">
    <source>
        <dbReference type="Proteomes" id="UP001549106"/>
    </source>
</evidence>
<feature type="transmembrane region" description="Helical" evidence="1">
    <location>
        <begin position="23"/>
        <end position="43"/>
    </location>
</feature>
<gene>
    <name evidence="2" type="ORF">ABID24_002239</name>
</gene>
<reference evidence="2 3" key="1">
    <citation type="submission" date="2024-06" db="EMBL/GenBank/DDBJ databases">
        <title>Genomic Encyclopedia of Type Strains, Phase IV (KMG-IV): sequencing the most valuable type-strain genomes for metagenomic binning, comparative biology and taxonomic classification.</title>
        <authorList>
            <person name="Goeker M."/>
        </authorList>
    </citation>
    <scope>NUCLEOTIDE SEQUENCE [LARGE SCALE GENOMIC DNA]</scope>
    <source>
        <strain evidence="2 3">DSM 29492</strain>
    </source>
</reference>